<protein>
    <submittedName>
        <fullName evidence="1">Uncharacterized protein</fullName>
    </submittedName>
</protein>
<dbReference type="Proteomes" id="UP000231863">
    <property type="component" value="Chromosome"/>
</dbReference>
<evidence type="ECO:0000313" key="2">
    <source>
        <dbReference type="Proteomes" id="UP000231863"/>
    </source>
</evidence>
<reference evidence="1 2" key="1">
    <citation type="submission" date="2017-11" db="EMBL/GenBank/DDBJ databases">
        <title>Genome analysis of Streptococcus suis serotype chz stain ah681.</title>
        <authorList>
            <person name="Pan Z."/>
            <person name="Zhang Y."/>
            <person name="Ma J."/>
            <person name="Lu P."/>
            <person name="Zhu Y."/>
            <person name="Zhong X."/>
            <person name="Dong W."/>
            <person name="Lu C."/>
            <person name="Yao H."/>
        </authorList>
    </citation>
    <scope>NUCLEOTIDE SEQUENCE [LARGE SCALE GENOMIC DNA]</scope>
    <source>
        <strain evidence="1 2">AH681</strain>
    </source>
</reference>
<organism evidence="1 2">
    <name type="scientific">Streptococcus suis</name>
    <dbReference type="NCBI Taxonomy" id="1307"/>
    <lineage>
        <taxon>Bacteria</taxon>
        <taxon>Bacillati</taxon>
        <taxon>Bacillota</taxon>
        <taxon>Bacilli</taxon>
        <taxon>Lactobacillales</taxon>
        <taxon>Streptococcaceae</taxon>
        <taxon>Streptococcus</taxon>
    </lineage>
</organism>
<gene>
    <name evidence="1" type="ORF">CWI26_04085</name>
</gene>
<evidence type="ECO:0000313" key="1">
    <source>
        <dbReference type="EMBL" id="AUA20159.1"/>
    </source>
</evidence>
<dbReference type="RefSeq" id="WP_100881860.1">
    <property type="nucleotide sequence ID" value="NZ_CP025043.1"/>
</dbReference>
<dbReference type="EMBL" id="CP025043">
    <property type="protein sequence ID" value="AUA20159.1"/>
    <property type="molecule type" value="Genomic_DNA"/>
</dbReference>
<proteinExistence type="predicted"/>
<sequence length="46" mass="5171">MNEILNAEKYTSLVVETEEGKKIAEITLTEAIPAEGYVVRLTPKYD</sequence>
<dbReference type="AlphaFoldDB" id="A0A2I5KS18"/>
<name>A0A2I5KS18_STRSU</name>
<accession>A0A2I5KS18</accession>